<evidence type="ECO:0000313" key="1">
    <source>
        <dbReference type="Proteomes" id="UP000046395"/>
    </source>
</evidence>
<proteinExistence type="predicted"/>
<name>A0A5S6Q944_TRIMR</name>
<reference evidence="2" key="1">
    <citation type="submission" date="2019-12" db="UniProtKB">
        <authorList>
            <consortium name="WormBaseParasite"/>
        </authorList>
    </citation>
    <scope>IDENTIFICATION</scope>
</reference>
<dbReference type="AlphaFoldDB" id="A0A5S6Q944"/>
<organism evidence="1 2">
    <name type="scientific">Trichuris muris</name>
    <name type="common">Mouse whipworm</name>
    <dbReference type="NCBI Taxonomy" id="70415"/>
    <lineage>
        <taxon>Eukaryota</taxon>
        <taxon>Metazoa</taxon>
        <taxon>Ecdysozoa</taxon>
        <taxon>Nematoda</taxon>
        <taxon>Enoplea</taxon>
        <taxon>Dorylaimia</taxon>
        <taxon>Trichinellida</taxon>
        <taxon>Trichuridae</taxon>
        <taxon>Trichuris</taxon>
    </lineage>
</organism>
<dbReference type="Proteomes" id="UP000046395">
    <property type="component" value="Unassembled WGS sequence"/>
</dbReference>
<protein>
    <submittedName>
        <fullName evidence="2">Uncharacterized protein</fullName>
    </submittedName>
</protein>
<evidence type="ECO:0000313" key="2">
    <source>
        <dbReference type="WBParaSite" id="TMUE_1000003754.1"/>
    </source>
</evidence>
<accession>A0A5S6Q944</accession>
<dbReference type="WBParaSite" id="TMUE_1000003754.1">
    <property type="protein sequence ID" value="TMUE_1000003754.1"/>
    <property type="gene ID" value="WBGene00298784"/>
</dbReference>
<keyword evidence="1" id="KW-1185">Reference proteome</keyword>
<sequence length="91" mass="10391">MNSVQSRRPRRFDNGITVCQHSDENVTNLNGSFGGQVATSVLMSALLEVQRASAHVTFKSRHMQQLERTWAQSGRYANCSARNFIRHWVVR</sequence>